<reference evidence="3" key="2">
    <citation type="submission" date="2015-03" db="UniProtKB">
        <authorList>
            <consortium name="EnsemblPlants"/>
        </authorList>
    </citation>
    <scope>IDENTIFICATION</scope>
</reference>
<dbReference type="Gramene" id="OBART07G16390.1">
    <property type="protein sequence ID" value="OBART07G16390.1"/>
    <property type="gene ID" value="OBART07G16390"/>
</dbReference>
<feature type="signal peptide" evidence="2">
    <location>
        <begin position="1"/>
        <end position="18"/>
    </location>
</feature>
<feature type="chain" id="PRO_5002263461" evidence="2">
    <location>
        <begin position="19"/>
        <end position="73"/>
    </location>
</feature>
<evidence type="ECO:0000313" key="4">
    <source>
        <dbReference type="Proteomes" id="UP000026960"/>
    </source>
</evidence>
<sequence length="73" mass="7677">MAIAFVVALLVALLTPLAVHLAGRARRAPPRCSSPGRRRTRWCSSGAGAQAATEPGDDPREDEHPGGWSSSAR</sequence>
<dbReference type="PaxDb" id="65489-OBART07G16390.1"/>
<name>A0A0D3GRP0_9ORYZ</name>
<dbReference type="EnsemblPlants" id="OBART07G16390.1">
    <property type="protein sequence ID" value="OBART07G16390.1"/>
    <property type="gene ID" value="OBART07G16390"/>
</dbReference>
<reference evidence="3" key="1">
    <citation type="journal article" date="2009" name="Rice">
        <title>De Novo Next Generation Sequencing of Plant Genomes.</title>
        <authorList>
            <person name="Rounsley S."/>
            <person name="Marri P.R."/>
            <person name="Yu Y."/>
            <person name="He R."/>
            <person name="Sisneros N."/>
            <person name="Goicoechea J.L."/>
            <person name="Lee S.J."/>
            <person name="Angelova A."/>
            <person name="Kudrna D."/>
            <person name="Luo M."/>
            <person name="Affourtit J."/>
            <person name="Desany B."/>
            <person name="Knight J."/>
            <person name="Niazi F."/>
            <person name="Egholm M."/>
            <person name="Wing R.A."/>
        </authorList>
    </citation>
    <scope>NUCLEOTIDE SEQUENCE [LARGE SCALE GENOMIC DNA]</scope>
    <source>
        <strain evidence="3">cv. IRGC 105608</strain>
    </source>
</reference>
<keyword evidence="2" id="KW-0732">Signal</keyword>
<keyword evidence="4" id="KW-1185">Reference proteome</keyword>
<proteinExistence type="predicted"/>
<dbReference type="AlphaFoldDB" id="A0A0D3GRP0"/>
<feature type="region of interest" description="Disordered" evidence="1">
    <location>
        <begin position="24"/>
        <end position="73"/>
    </location>
</feature>
<evidence type="ECO:0000256" key="2">
    <source>
        <dbReference type="SAM" id="SignalP"/>
    </source>
</evidence>
<protein>
    <submittedName>
        <fullName evidence="3">Uncharacterized protein</fullName>
    </submittedName>
</protein>
<evidence type="ECO:0000256" key="1">
    <source>
        <dbReference type="SAM" id="MobiDB-lite"/>
    </source>
</evidence>
<organism evidence="3">
    <name type="scientific">Oryza barthii</name>
    <dbReference type="NCBI Taxonomy" id="65489"/>
    <lineage>
        <taxon>Eukaryota</taxon>
        <taxon>Viridiplantae</taxon>
        <taxon>Streptophyta</taxon>
        <taxon>Embryophyta</taxon>
        <taxon>Tracheophyta</taxon>
        <taxon>Spermatophyta</taxon>
        <taxon>Magnoliopsida</taxon>
        <taxon>Liliopsida</taxon>
        <taxon>Poales</taxon>
        <taxon>Poaceae</taxon>
        <taxon>BOP clade</taxon>
        <taxon>Oryzoideae</taxon>
        <taxon>Oryzeae</taxon>
        <taxon>Oryzinae</taxon>
        <taxon>Oryza</taxon>
    </lineage>
</organism>
<accession>A0A0D3GRP0</accession>
<dbReference type="HOGENOM" id="CLU_2708718_0_0_1"/>
<dbReference type="Proteomes" id="UP000026960">
    <property type="component" value="Chromosome 7"/>
</dbReference>
<evidence type="ECO:0000313" key="3">
    <source>
        <dbReference type="EnsemblPlants" id="OBART07G16390.1"/>
    </source>
</evidence>